<dbReference type="SUPFAM" id="SSF56112">
    <property type="entry name" value="Protein kinase-like (PK-like)"/>
    <property type="match status" value="1"/>
</dbReference>
<dbReference type="Pfam" id="PF00069">
    <property type="entry name" value="Pkinase"/>
    <property type="match status" value="1"/>
</dbReference>
<dbReference type="InterPro" id="IPR000719">
    <property type="entry name" value="Prot_kinase_dom"/>
</dbReference>
<comment type="caution">
    <text evidence="3">The sequence shown here is derived from an EMBL/GenBank/DDBJ whole genome shotgun (WGS) entry which is preliminary data.</text>
</comment>
<dbReference type="SMART" id="SM00220">
    <property type="entry name" value="S_TKc"/>
    <property type="match status" value="1"/>
</dbReference>
<dbReference type="PROSITE" id="PS00107">
    <property type="entry name" value="PROTEIN_KINASE_ATP"/>
    <property type="match status" value="1"/>
</dbReference>
<evidence type="ECO:0000313" key="3">
    <source>
        <dbReference type="EMBL" id="KGO75014.1"/>
    </source>
</evidence>
<dbReference type="AlphaFoldDB" id="A0A0A2L4S1"/>
<sequence>MGSKLAEENHHTQHQIEYMPIEDVEKLERYRPGGYHPVTVGEQLGGRYSIVHKLGFGSYSTIWLARNQKAGRYVAIKIPVAARDSTETRETDILRRLNNTEERTHPGAAYIPSILDDFSFSGPNGVHHCYVTEPGMMSLAEAKDASSIRLFQLPVARAMAAQLVQAVTFLHSQGIVHGDLHDGNVLVRLPGSMNSLSPEQLYEKYGSPQYEPVVRLDQCQLPVGVPGNVIVPIWLGKGSELVDLSEAQIILTDFGESFMPANMARPYSNAPEVLTPPEVYFEQGKSLSFPADIWTLAQVDCLGKLPAPWWLQWNARARWFNEDGERKTEAYSRPLGQRFNDSVRQPRQEFKMDKVDEIEKVALLKFDMFAEREMNGRSDYFLKEKSRLPSERLAELKLGCFQRATEEMLAVTDDLPKDEDVLRRTLSVRSIIPASSFADCMHRAKFLQSTALVVIGRGTCGTIFEIPGTESAYKKGSDKDSLWNDANLTNTACRAVTETKTCLQEIFPNVSIPRVPIVTGWISENDLEDWWRETLSLFPRDTQIGYLFEVQRILPLPEPSREALIRLYFPEEMHRSAYEDPDNKACLVRPYLGQRRGEWEFSSPAVSLQNFPLYLDQIEELQLEAIQYSEEMAIGLAIIHWKACLDGMDMEFVLGSATTDGELPTVVENFKSVKPFNVPAGDFKRRQVHLWMLDFDKADKLNLKDSWKSCCDKMVTAVTANDPYFPNPAAAGTLEHKLWDTFERAYLLAASNLLFAENGLPKKAIQYPALFLKAWKERATELAKDTEGHFVEFG</sequence>
<dbReference type="PROSITE" id="PS50011">
    <property type="entry name" value="PROTEIN_KINASE_DOM"/>
    <property type="match status" value="1"/>
</dbReference>
<dbReference type="EMBL" id="JQGA01000558">
    <property type="protein sequence ID" value="KGO75014.1"/>
    <property type="molecule type" value="Genomic_DNA"/>
</dbReference>
<feature type="domain" description="Protein kinase" evidence="2">
    <location>
        <begin position="48"/>
        <end position="422"/>
    </location>
</feature>
<dbReference type="OrthoDB" id="2993351at2759"/>
<dbReference type="Proteomes" id="UP000030104">
    <property type="component" value="Unassembled WGS sequence"/>
</dbReference>
<dbReference type="Gene3D" id="1.10.510.10">
    <property type="entry name" value="Transferase(Phosphotransferase) domain 1"/>
    <property type="match status" value="1"/>
</dbReference>
<dbReference type="HOGENOM" id="CLU_353768_0_0_1"/>
<proteinExistence type="predicted"/>
<feature type="binding site" evidence="1">
    <location>
        <position position="77"/>
    </location>
    <ligand>
        <name>ATP</name>
        <dbReference type="ChEBI" id="CHEBI:30616"/>
    </ligand>
</feature>
<name>A0A0A2L4S1_PENIT</name>
<dbReference type="PhylomeDB" id="A0A0A2L4S1"/>
<organism evidence="3 4">
    <name type="scientific">Penicillium italicum</name>
    <name type="common">Blue mold</name>
    <dbReference type="NCBI Taxonomy" id="40296"/>
    <lineage>
        <taxon>Eukaryota</taxon>
        <taxon>Fungi</taxon>
        <taxon>Dikarya</taxon>
        <taxon>Ascomycota</taxon>
        <taxon>Pezizomycotina</taxon>
        <taxon>Eurotiomycetes</taxon>
        <taxon>Eurotiomycetidae</taxon>
        <taxon>Eurotiales</taxon>
        <taxon>Aspergillaceae</taxon>
        <taxon>Penicillium</taxon>
    </lineage>
</organism>
<dbReference type="PANTHER" id="PTHR40780">
    <property type="entry name" value="DUF3669 DOMAIN-CONTAINING PROTEIN"/>
    <property type="match status" value="1"/>
</dbReference>
<dbReference type="InterPro" id="IPR017441">
    <property type="entry name" value="Protein_kinase_ATP_BS"/>
</dbReference>
<dbReference type="InterPro" id="IPR022137">
    <property type="entry name" value="Znf_prot_DUF3669"/>
</dbReference>
<keyword evidence="1" id="KW-0547">Nucleotide-binding</keyword>
<dbReference type="GO" id="GO:0004672">
    <property type="term" value="F:protein kinase activity"/>
    <property type="evidence" value="ECO:0007669"/>
    <property type="project" value="InterPro"/>
</dbReference>
<dbReference type="InterPro" id="IPR011009">
    <property type="entry name" value="Kinase-like_dom_sf"/>
</dbReference>
<accession>A0A0A2L4S1</accession>
<protein>
    <recommendedName>
        <fullName evidence="2">Protein kinase domain-containing protein</fullName>
    </recommendedName>
</protein>
<evidence type="ECO:0000256" key="1">
    <source>
        <dbReference type="PROSITE-ProRule" id="PRU10141"/>
    </source>
</evidence>
<reference evidence="3 4" key="1">
    <citation type="journal article" date="2015" name="Mol. Plant Microbe Interact.">
        <title>Genome, transcriptome, and functional analyses of Penicillium expansum provide new insights into secondary metabolism and pathogenicity.</title>
        <authorList>
            <person name="Ballester A.R."/>
            <person name="Marcet-Houben M."/>
            <person name="Levin E."/>
            <person name="Sela N."/>
            <person name="Selma-Lazaro C."/>
            <person name="Carmona L."/>
            <person name="Wisniewski M."/>
            <person name="Droby S."/>
            <person name="Gonzalez-Candelas L."/>
            <person name="Gabaldon T."/>
        </authorList>
    </citation>
    <scope>NUCLEOTIDE SEQUENCE [LARGE SCALE GENOMIC DNA]</scope>
    <source>
        <strain evidence="3 4">PHI-1</strain>
    </source>
</reference>
<dbReference type="STRING" id="40296.A0A0A2L4S1"/>
<dbReference type="PANTHER" id="PTHR40780:SF2">
    <property type="entry name" value="DUF3669 DOMAIN-CONTAINING PROTEIN"/>
    <property type="match status" value="1"/>
</dbReference>
<keyword evidence="4" id="KW-1185">Reference proteome</keyword>
<gene>
    <name evidence="3" type="ORF">PITC_032520</name>
</gene>
<keyword evidence="1" id="KW-0067">ATP-binding</keyword>
<dbReference type="Pfam" id="PF12417">
    <property type="entry name" value="DUF3669"/>
    <property type="match status" value="1"/>
</dbReference>
<evidence type="ECO:0000313" key="4">
    <source>
        <dbReference type="Proteomes" id="UP000030104"/>
    </source>
</evidence>
<dbReference type="Gene3D" id="3.30.200.20">
    <property type="entry name" value="Phosphorylase Kinase, domain 1"/>
    <property type="match status" value="1"/>
</dbReference>
<dbReference type="GO" id="GO:0005524">
    <property type="term" value="F:ATP binding"/>
    <property type="evidence" value="ECO:0007669"/>
    <property type="project" value="UniProtKB-UniRule"/>
</dbReference>
<evidence type="ECO:0000259" key="2">
    <source>
        <dbReference type="PROSITE" id="PS50011"/>
    </source>
</evidence>